<dbReference type="GO" id="GO:0003676">
    <property type="term" value="F:nucleic acid binding"/>
    <property type="evidence" value="ECO:0007669"/>
    <property type="project" value="InterPro"/>
</dbReference>
<dbReference type="InterPro" id="IPR025948">
    <property type="entry name" value="HTH-like_dom"/>
</dbReference>
<protein>
    <submittedName>
        <fullName evidence="3">IS2 transposase TnpB</fullName>
    </submittedName>
</protein>
<dbReference type="EMBL" id="PVXO01000015">
    <property type="protein sequence ID" value="PRR79803.1"/>
    <property type="molecule type" value="Genomic_DNA"/>
</dbReference>
<feature type="domain" description="Integrase catalytic" evidence="2">
    <location>
        <begin position="90"/>
        <end position="266"/>
    </location>
</feature>
<dbReference type="GO" id="GO:0015074">
    <property type="term" value="P:DNA integration"/>
    <property type="evidence" value="ECO:0007669"/>
    <property type="project" value="InterPro"/>
</dbReference>
<dbReference type="PANTHER" id="PTHR46889">
    <property type="entry name" value="TRANSPOSASE INSF FOR INSERTION SEQUENCE IS3B-RELATED"/>
    <property type="match status" value="1"/>
</dbReference>
<comment type="caution">
    <text evidence="3">The sequence shown here is derived from an EMBL/GenBank/DDBJ whole genome shotgun (WGS) entry which is preliminary data.</text>
</comment>
<dbReference type="InterPro" id="IPR048020">
    <property type="entry name" value="Transpos_IS3"/>
</dbReference>
<proteinExistence type="predicted"/>
<keyword evidence="4" id="KW-1185">Reference proteome</keyword>
<evidence type="ECO:0000313" key="3">
    <source>
        <dbReference type="EMBL" id="PRR79803.1"/>
    </source>
</evidence>
<name>A0A2T0B7K7_9CLOT</name>
<sequence length="268" mass="31559">MKNKEKRSYNNVGRKYPGYSYKFDGTKVNDVQIQSYISYLKNKETTKHYGYKKITYELRRDYDLKINKKKVKRLMKNLSLLFPNKKSHVRRMSPKCKERKVTASNQLWQMDIKYAFIGGTRETAYITSIIDVYDREIVAYSIDLRCTGEVATKVLIEALYNRNIKDTNSGVVLRTDNGSQFISGTFEKACITENVLHERIPARSPNYNAYIESYHRYLQDECLAGKIYMSLNHISYDIKDFVYRYNNERIHSSIGYVPPHEYYLANIS</sequence>
<comment type="function">
    <text evidence="1">Involved in the transposition of the insertion sequence.</text>
</comment>
<dbReference type="Gene3D" id="3.30.420.10">
    <property type="entry name" value="Ribonuclease H-like superfamily/Ribonuclease H"/>
    <property type="match status" value="1"/>
</dbReference>
<reference evidence="3 4" key="1">
    <citation type="submission" date="2018-03" db="EMBL/GenBank/DDBJ databases">
        <title>Genome sequence of Clostridium liquoris DSM 100320.</title>
        <authorList>
            <person name="Poehlein A."/>
            <person name="Daniel R."/>
        </authorList>
    </citation>
    <scope>NUCLEOTIDE SEQUENCE [LARGE SCALE GENOMIC DNA]</scope>
    <source>
        <strain evidence="3 4">DSM 100320</strain>
    </source>
</reference>
<organism evidence="3 4">
    <name type="scientific">Clostridium liquoris</name>
    <dbReference type="NCBI Taxonomy" id="1289519"/>
    <lineage>
        <taxon>Bacteria</taxon>
        <taxon>Bacillati</taxon>
        <taxon>Bacillota</taxon>
        <taxon>Clostridia</taxon>
        <taxon>Eubacteriales</taxon>
        <taxon>Clostridiaceae</taxon>
        <taxon>Clostridium</taxon>
    </lineage>
</organism>
<accession>A0A2T0B7K7</accession>
<dbReference type="PROSITE" id="PS50994">
    <property type="entry name" value="INTEGRASE"/>
    <property type="match status" value="1"/>
</dbReference>
<dbReference type="InterPro" id="IPR012337">
    <property type="entry name" value="RNaseH-like_sf"/>
</dbReference>
<dbReference type="AlphaFoldDB" id="A0A2T0B7K7"/>
<dbReference type="SUPFAM" id="SSF53098">
    <property type="entry name" value="Ribonuclease H-like"/>
    <property type="match status" value="1"/>
</dbReference>
<dbReference type="InterPro" id="IPR001584">
    <property type="entry name" value="Integrase_cat-core"/>
</dbReference>
<dbReference type="Pfam" id="PF13276">
    <property type="entry name" value="HTH_21"/>
    <property type="match status" value="1"/>
</dbReference>
<dbReference type="Pfam" id="PF00665">
    <property type="entry name" value="rve"/>
    <property type="match status" value="1"/>
</dbReference>
<evidence type="ECO:0000313" key="4">
    <source>
        <dbReference type="Proteomes" id="UP000239706"/>
    </source>
</evidence>
<evidence type="ECO:0000259" key="2">
    <source>
        <dbReference type="PROSITE" id="PS50994"/>
    </source>
</evidence>
<dbReference type="Pfam" id="PF13333">
    <property type="entry name" value="rve_2"/>
    <property type="match status" value="1"/>
</dbReference>
<gene>
    <name evidence="3" type="ORF">CLLI_06910</name>
</gene>
<dbReference type="InterPro" id="IPR050900">
    <property type="entry name" value="Transposase_IS3/IS150/IS904"/>
</dbReference>
<dbReference type="Proteomes" id="UP000239706">
    <property type="component" value="Unassembled WGS sequence"/>
</dbReference>
<evidence type="ECO:0000256" key="1">
    <source>
        <dbReference type="ARBA" id="ARBA00002286"/>
    </source>
</evidence>
<dbReference type="NCBIfam" id="NF033516">
    <property type="entry name" value="transpos_IS3"/>
    <property type="match status" value="1"/>
</dbReference>
<dbReference type="InterPro" id="IPR036397">
    <property type="entry name" value="RNaseH_sf"/>
</dbReference>
<dbReference type="PANTHER" id="PTHR46889:SF5">
    <property type="entry name" value="INTEGRASE PROTEIN"/>
    <property type="match status" value="1"/>
</dbReference>